<evidence type="ECO:0000313" key="3">
    <source>
        <dbReference type="Proteomes" id="UP000275777"/>
    </source>
</evidence>
<dbReference type="EMBL" id="LR134182">
    <property type="protein sequence ID" value="VEB41645.1"/>
    <property type="molecule type" value="Genomic_DNA"/>
</dbReference>
<protein>
    <submittedName>
        <fullName evidence="2">Uncharacterized protein</fullName>
    </submittedName>
</protein>
<proteinExistence type="predicted"/>
<gene>
    <name evidence="2" type="ORF">NCTC9695_02078</name>
</gene>
<dbReference type="Proteomes" id="UP000275777">
    <property type="component" value="Chromosome"/>
</dbReference>
<accession>A0A447T9U1</accession>
<dbReference type="AlphaFoldDB" id="A0A447T9U1"/>
<sequence length="116" mass="12807">MEDLSININLLNTEWRLSLEAHPDAYPAERLDALWRDLPQWLDALAEAEPDTPLRDCCLNCPAVHPRRPALERPPSGDGAPGRAGRFPADAAALEGEGQSLSYRQLLERARALAGR</sequence>
<reference evidence="2 3" key="1">
    <citation type="submission" date="2018-12" db="EMBL/GenBank/DDBJ databases">
        <authorList>
            <consortium name="Pathogen Informatics"/>
        </authorList>
    </citation>
    <scope>NUCLEOTIDE SEQUENCE [LARGE SCALE GENOMIC DNA]</scope>
    <source>
        <strain evidence="2 3">NCTC9695</strain>
    </source>
</reference>
<organism evidence="2 3">
    <name type="scientific">Chromobacterium violaceum</name>
    <dbReference type="NCBI Taxonomy" id="536"/>
    <lineage>
        <taxon>Bacteria</taxon>
        <taxon>Pseudomonadati</taxon>
        <taxon>Pseudomonadota</taxon>
        <taxon>Betaproteobacteria</taxon>
        <taxon>Neisseriales</taxon>
        <taxon>Chromobacteriaceae</taxon>
        <taxon>Chromobacterium</taxon>
    </lineage>
</organism>
<name>A0A447T9U1_CHRVL</name>
<feature type="region of interest" description="Disordered" evidence="1">
    <location>
        <begin position="66"/>
        <end position="88"/>
    </location>
</feature>
<evidence type="ECO:0000256" key="1">
    <source>
        <dbReference type="SAM" id="MobiDB-lite"/>
    </source>
</evidence>
<evidence type="ECO:0000313" key="2">
    <source>
        <dbReference type="EMBL" id="VEB41645.1"/>
    </source>
</evidence>